<dbReference type="SUPFAM" id="SSF54637">
    <property type="entry name" value="Thioesterase/thiol ester dehydrase-isomerase"/>
    <property type="match status" value="1"/>
</dbReference>
<dbReference type="Proteomes" id="UP000030960">
    <property type="component" value="Unassembled WGS sequence"/>
</dbReference>
<comment type="caution">
    <text evidence="1">The sequence shown here is derived from an EMBL/GenBank/DDBJ whole genome shotgun (WGS) entry which is preliminary data.</text>
</comment>
<dbReference type="Pfam" id="PF13279">
    <property type="entry name" value="4HBT_2"/>
    <property type="match status" value="1"/>
</dbReference>
<dbReference type="STRING" id="561184.SAMN05216376_10914"/>
<organism evidence="1 2">
    <name type="scientific">Mameliella alba</name>
    <dbReference type="NCBI Taxonomy" id="561184"/>
    <lineage>
        <taxon>Bacteria</taxon>
        <taxon>Pseudomonadati</taxon>
        <taxon>Pseudomonadota</taxon>
        <taxon>Alphaproteobacteria</taxon>
        <taxon>Rhodobacterales</taxon>
        <taxon>Roseobacteraceae</taxon>
        <taxon>Mameliella</taxon>
    </lineage>
</organism>
<evidence type="ECO:0000313" key="1">
    <source>
        <dbReference type="EMBL" id="KHQ52571.1"/>
    </source>
</evidence>
<dbReference type="Gene3D" id="3.10.129.10">
    <property type="entry name" value="Hotdog Thioesterase"/>
    <property type="match status" value="1"/>
</dbReference>
<keyword evidence="2" id="KW-1185">Reference proteome</keyword>
<dbReference type="InterPro" id="IPR029069">
    <property type="entry name" value="HotDog_dom_sf"/>
</dbReference>
<dbReference type="PANTHER" id="PTHR12475:SF4">
    <property type="entry name" value="PROTEIN THEM6"/>
    <property type="match status" value="1"/>
</dbReference>
<dbReference type="OrthoDB" id="3727779at2"/>
<name>A0A0B3S7B9_9RHOB</name>
<dbReference type="AlphaFoldDB" id="A0A0B3S7B9"/>
<dbReference type="PATRIC" id="fig|1515334.3.peg.3065"/>
<reference evidence="1 2" key="1">
    <citation type="submission" date="2014-10" db="EMBL/GenBank/DDBJ databases">
        <title>Genome sequence of Ponticoccus sp. strain UMTAT08 isolated from clonal culture of toxic dinoflagellate Alexandrium tamiyavanichii.</title>
        <authorList>
            <person name="Gan H.Y."/>
            <person name="Muhd D.-D."/>
            <person name="Mohd Noor M.E."/>
            <person name="Yeong Y.S."/>
            <person name="Usup G."/>
        </authorList>
    </citation>
    <scope>NUCLEOTIDE SEQUENCE [LARGE SCALE GENOMIC DNA]</scope>
    <source>
        <strain evidence="1 2">UMTAT08</strain>
    </source>
</reference>
<accession>A0A0B3S7B9</accession>
<dbReference type="CDD" id="cd00586">
    <property type="entry name" value="4HBT"/>
    <property type="match status" value="1"/>
</dbReference>
<dbReference type="RefSeq" id="WP_043143082.1">
    <property type="nucleotide sequence ID" value="NZ_JSUQ01000011.1"/>
</dbReference>
<gene>
    <name evidence="1" type="ORF">OA50_03046</name>
</gene>
<dbReference type="EMBL" id="JSUQ01000011">
    <property type="protein sequence ID" value="KHQ52571.1"/>
    <property type="molecule type" value="Genomic_DNA"/>
</dbReference>
<sequence>MYPFLRLARNVRQARRAPRLGLFDTHVSTHVCMPWDLDLWWELNNGRTLTIYDLGRIPLAIRTGLVDVLKREGWGLTIAGSVVRYRRRVRMWDKVEMHSRMLGWDRRFLYLDQSMWRADGECTSQAIYRAALTDAKGIVTTDRSAPALGAPAASPALPDWVQTWIASEDARPWPPATKK</sequence>
<protein>
    <submittedName>
        <fullName evidence="1">Thioeseterase</fullName>
    </submittedName>
</protein>
<dbReference type="InterPro" id="IPR051490">
    <property type="entry name" value="THEM6_lcsJ_thioesterase"/>
</dbReference>
<evidence type="ECO:0000313" key="2">
    <source>
        <dbReference type="Proteomes" id="UP000030960"/>
    </source>
</evidence>
<dbReference type="PANTHER" id="PTHR12475">
    <property type="match status" value="1"/>
</dbReference>
<proteinExistence type="predicted"/>